<feature type="non-terminal residue" evidence="1">
    <location>
        <position position="1"/>
    </location>
</feature>
<protein>
    <submittedName>
        <fullName evidence="1">Uncharacterized protein</fullName>
    </submittedName>
</protein>
<dbReference type="PANTHER" id="PTHR33187">
    <property type="entry name" value="WU:FI09B08"/>
    <property type="match status" value="1"/>
</dbReference>
<reference evidence="1" key="1">
    <citation type="submission" date="2019-05" db="EMBL/GenBank/DDBJ databases">
        <title>The de novo reference genome and transcriptome assemblies of the wild tomato species Solanum chilense.</title>
        <authorList>
            <person name="Stam R."/>
            <person name="Nosenko T."/>
            <person name="Hoerger A.C."/>
            <person name="Stephan W."/>
            <person name="Seidel M.A."/>
            <person name="Kuhn J.M.M."/>
            <person name="Haberer G."/>
            <person name="Tellier A."/>
        </authorList>
    </citation>
    <scope>NUCLEOTIDE SEQUENCE</scope>
    <source>
        <tissue evidence="1">Mature leaves</tissue>
    </source>
</reference>
<organism evidence="1">
    <name type="scientific">Solanum chilense</name>
    <name type="common">Tomato</name>
    <name type="synonym">Lycopersicon chilense</name>
    <dbReference type="NCBI Taxonomy" id="4083"/>
    <lineage>
        <taxon>Eukaryota</taxon>
        <taxon>Viridiplantae</taxon>
        <taxon>Streptophyta</taxon>
        <taxon>Embryophyta</taxon>
        <taxon>Tracheophyta</taxon>
        <taxon>Spermatophyta</taxon>
        <taxon>Magnoliopsida</taxon>
        <taxon>eudicotyledons</taxon>
        <taxon>Gunneridae</taxon>
        <taxon>Pentapetalae</taxon>
        <taxon>asterids</taxon>
        <taxon>lamiids</taxon>
        <taxon>Solanales</taxon>
        <taxon>Solanaceae</taxon>
        <taxon>Solanoideae</taxon>
        <taxon>Solaneae</taxon>
        <taxon>Solanum</taxon>
        <taxon>Solanum subgen. Lycopersicon</taxon>
    </lineage>
</organism>
<dbReference type="PANTHER" id="PTHR33187:SF11">
    <property type="entry name" value="AMINOTRANSFERASE-LIKE PLANT MOBILE DOMAIN-CONTAINING PROTEIN"/>
    <property type="match status" value="1"/>
</dbReference>
<dbReference type="AlphaFoldDB" id="A0A6N2AHX6"/>
<dbReference type="EMBL" id="RXGB01026282">
    <property type="protein sequence ID" value="TMW81339.1"/>
    <property type="molecule type" value="Genomic_DNA"/>
</dbReference>
<comment type="caution">
    <text evidence="1">The sequence shown here is derived from an EMBL/GenBank/DDBJ whole genome shotgun (WGS) entry which is preliminary data.</text>
</comment>
<gene>
    <name evidence="1" type="ORF">EJD97_010239</name>
</gene>
<proteinExistence type="predicted"/>
<evidence type="ECO:0000313" key="1">
    <source>
        <dbReference type="EMBL" id="TMW81339.1"/>
    </source>
</evidence>
<name>A0A6N2AHX6_SOLCI</name>
<accession>A0A6N2AHX6</accession>
<sequence>TTSGNAFHHRLWVAQRSDDAERDIPSSPLENTHDWMTLGVACHYRPLKAYTVGEHRACHVIIAVGQHIRSNIWHGMPSSPLEAHTIELRQPRHGIITLHHSNLTAYRVRRRRAWHDIIALRKHTQRGMLASCLLTVHTVRRRQAWHARMTFGQHTRSDDVAHGIPSSTLERTHYCTTSAVESHHRPCNAYTVVRRNAWHAIISLGHHTIIDDHIRSDYVGGSMPSFPLEIIHDQTTSSGGIPTLILESTKGRTTSSVAYVSIALRQHTRSYDVGRGMPAWPFGSTHGGRRLPWQSSIALGQHTSTQGRTTCGMACHHRLWTTHTVIRGPAWHDTIAFGLHKWSLDVGRGMPSSPLGSTHGRMTSGMACQHRTWESHTTELRTTLGLACHHRLWKAHTIELHQPWHAIIALHYSNLTAYTVRRRRAWNEITALGQDKQSYDVVHSMPSWTLGNTHGG</sequence>